<feature type="domain" description="Siroheme decarboxylase NirL-like HTH" evidence="8">
    <location>
        <begin position="13"/>
        <end position="55"/>
    </location>
</feature>
<dbReference type="PANTHER" id="PTHR43413">
    <property type="entry name" value="TRANSCRIPTIONAL REGULATOR, ASNC FAMILY"/>
    <property type="match status" value="1"/>
</dbReference>
<keyword evidence="10" id="KW-1185">Reference proteome</keyword>
<organism evidence="9 10">
    <name type="scientific">Thermodesulfobacterium commune DSM 2178</name>
    <dbReference type="NCBI Taxonomy" id="289377"/>
    <lineage>
        <taxon>Bacteria</taxon>
        <taxon>Pseudomonadati</taxon>
        <taxon>Thermodesulfobacteriota</taxon>
        <taxon>Thermodesulfobacteria</taxon>
        <taxon>Thermodesulfobacteriales</taxon>
        <taxon>Thermodesulfobacteriaceae</taxon>
        <taxon>Thermodesulfobacterium</taxon>
    </lineage>
</organism>
<dbReference type="STRING" id="289377.HL41_00210"/>
<dbReference type="Pfam" id="PF22451">
    <property type="entry name" value="NirdL-like_HTH"/>
    <property type="match status" value="1"/>
</dbReference>
<comment type="catalytic activity">
    <reaction evidence="6">
        <text>siroheme + 2 H(+) = 12,18-didecarboxysiroheme + 2 CO2</text>
        <dbReference type="Rhea" id="RHEA:19093"/>
        <dbReference type="ChEBI" id="CHEBI:15378"/>
        <dbReference type="ChEBI" id="CHEBI:16526"/>
        <dbReference type="ChEBI" id="CHEBI:60052"/>
        <dbReference type="ChEBI" id="CHEBI:140497"/>
        <dbReference type="EC" id="4.1.1.111"/>
    </reaction>
</comment>
<feature type="domain" description="Siroheme decarboxylase AsnC-like ligand binding" evidence="7">
    <location>
        <begin position="67"/>
        <end position="149"/>
    </location>
</feature>
<dbReference type="Proteomes" id="UP000028481">
    <property type="component" value="Chromosome"/>
</dbReference>
<evidence type="ECO:0000259" key="8">
    <source>
        <dbReference type="Pfam" id="PF22451"/>
    </source>
</evidence>
<dbReference type="GO" id="GO:0006783">
    <property type="term" value="P:heme biosynthetic process"/>
    <property type="evidence" value="ECO:0007669"/>
    <property type="project" value="UniProtKB-KW"/>
</dbReference>
<dbReference type="InterPro" id="IPR050684">
    <property type="entry name" value="HTH-Siroheme_Decarb"/>
</dbReference>
<keyword evidence="2" id="KW-0350">Heme biosynthesis</keyword>
<name>A0A075WPW0_9BACT</name>
<dbReference type="GO" id="GO:0016829">
    <property type="term" value="F:lyase activity"/>
    <property type="evidence" value="ECO:0007669"/>
    <property type="project" value="UniProtKB-KW"/>
</dbReference>
<dbReference type="SUPFAM" id="SSF46785">
    <property type="entry name" value="Winged helix' DNA-binding domain"/>
    <property type="match status" value="1"/>
</dbReference>
<dbReference type="RefSeq" id="WP_038062992.1">
    <property type="nucleotide sequence ID" value="NZ_CP008796.1"/>
</dbReference>
<evidence type="ECO:0000256" key="4">
    <source>
        <dbReference type="ARBA" id="ARBA00023457"/>
    </source>
</evidence>
<gene>
    <name evidence="9" type="ORF">HL41_00210</name>
</gene>
<comment type="similarity">
    <text evidence="4">Belongs to the Ahb/Nir family.</text>
</comment>
<dbReference type="PANTHER" id="PTHR43413:SF1">
    <property type="entry name" value="SIROHEME DECARBOXYLASE NIRL SUBUNIT"/>
    <property type="match status" value="1"/>
</dbReference>
<proteinExistence type="inferred from homology"/>
<dbReference type="PaxDb" id="289377-HL41_00210"/>
<protein>
    <recommendedName>
        <fullName evidence="5">siroheme decarboxylase</fullName>
        <ecNumber evidence="5">4.1.1.111</ecNumber>
    </recommendedName>
</protein>
<sequence>MKKLELSQTELLVLKELIAGLPICEKPFLEIAKKHNLSQEEVFEAIKSLFQKKVITRLGITLRHNLAGIEGNAMVAWKVEEERAEEVGQALAQRPYISHCYLRKTYPDWPYNLYTMVHGKSREEVLSLIKGISEEFGLKEYEVLFTQKEIVRKHARYDLTL</sequence>
<evidence type="ECO:0000313" key="9">
    <source>
        <dbReference type="EMBL" id="AIH03384.1"/>
    </source>
</evidence>
<dbReference type="InterPro" id="IPR036390">
    <property type="entry name" value="WH_DNA-bd_sf"/>
</dbReference>
<dbReference type="EMBL" id="CP008796">
    <property type="protein sequence ID" value="AIH03384.1"/>
    <property type="molecule type" value="Genomic_DNA"/>
</dbReference>
<evidence type="ECO:0000259" key="7">
    <source>
        <dbReference type="Pfam" id="PF17805"/>
    </source>
</evidence>
<accession>A0A075WPW0</accession>
<keyword evidence="3" id="KW-0456">Lyase</keyword>
<dbReference type="Pfam" id="PF17805">
    <property type="entry name" value="AsnC_trans_reg2"/>
    <property type="match status" value="1"/>
</dbReference>
<dbReference type="KEGG" id="tcm:HL41_00210"/>
<evidence type="ECO:0000256" key="3">
    <source>
        <dbReference type="ARBA" id="ARBA00023239"/>
    </source>
</evidence>
<evidence type="ECO:0000313" key="10">
    <source>
        <dbReference type="Proteomes" id="UP000028481"/>
    </source>
</evidence>
<evidence type="ECO:0000256" key="5">
    <source>
        <dbReference type="ARBA" id="ARBA00023471"/>
    </source>
</evidence>
<comment type="pathway">
    <text evidence="1">Porphyrin-containing compound metabolism; protoheme biosynthesis.</text>
</comment>
<dbReference type="HOGENOM" id="CLU_112007_0_1_0"/>
<evidence type="ECO:0000256" key="6">
    <source>
        <dbReference type="ARBA" id="ARBA00048470"/>
    </source>
</evidence>
<dbReference type="InterPro" id="IPR053953">
    <property type="entry name" value="NirdL-like_HTH"/>
</dbReference>
<dbReference type="AlphaFoldDB" id="A0A075WPW0"/>
<dbReference type="Gene3D" id="3.30.70.3460">
    <property type="match status" value="1"/>
</dbReference>
<dbReference type="eggNOG" id="COG1522">
    <property type="taxonomic scope" value="Bacteria"/>
</dbReference>
<evidence type="ECO:0000256" key="2">
    <source>
        <dbReference type="ARBA" id="ARBA00023133"/>
    </source>
</evidence>
<evidence type="ECO:0000256" key="1">
    <source>
        <dbReference type="ARBA" id="ARBA00004744"/>
    </source>
</evidence>
<dbReference type="EC" id="4.1.1.111" evidence="5"/>
<dbReference type="OrthoDB" id="9806536at2"/>
<reference evidence="9 10" key="1">
    <citation type="journal article" date="2015" name="Genome Announc.">
        <title>Genome Sequence of a Sulfate-Reducing Thermophilic Bacterium, Thermodesulfobacterium commune DSM 2178T (Phylum Thermodesulfobacteria).</title>
        <authorList>
            <person name="Bhatnagar S."/>
            <person name="Badger J.H."/>
            <person name="Madupu R."/>
            <person name="Khouri H.M."/>
            <person name="O'Connor E.M."/>
            <person name="Robb F.T."/>
            <person name="Ward N.L."/>
            <person name="Eisen J.A."/>
        </authorList>
    </citation>
    <scope>NUCLEOTIDE SEQUENCE [LARGE SCALE GENOMIC DNA]</scope>
    <source>
        <strain evidence="9 10">DSM 2178</strain>
    </source>
</reference>
<dbReference type="InterPro" id="IPR040523">
    <property type="entry name" value="AsnC_trans_reg2"/>
</dbReference>